<dbReference type="Proteomes" id="UP000050381">
    <property type="component" value="Unassembled WGS sequence"/>
</dbReference>
<protein>
    <submittedName>
        <fullName evidence="1">Putative nucleoside-diphosphate sugar epimerase</fullName>
    </submittedName>
</protein>
<proteinExistence type="predicted"/>
<evidence type="ECO:0000313" key="2">
    <source>
        <dbReference type="Proteomes" id="UP000050381"/>
    </source>
</evidence>
<comment type="caution">
    <text evidence="1">The sequence shown here is derived from an EMBL/GenBank/DDBJ whole genome shotgun (WGS) entry which is preliminary data.</text>
</comment>
<dbReference type="EMBL" id="LJQD01000233">
    <property type="protein sequence ID" value="KPW96112.1"/>
    <property type="molecule type" value="Genomic_DNA"/>
</dbReference>
<accession>A0A0P9NFK5</accession>
<evidence type="ECO:0000313" key="1">
    <source>
        <dbReference type="EMBL" id="KPW96112.1"/>
    </source>
</evidence>
<gene>
    <name evidence="1" type="ORF">ALO79_100247</name>
</gene>
<name>A0A0P9NFK5_PSESX</name>
<sequence>MMYFCLSEAVLASEAILPSPLQAVEGTVDRLEAIIGHPLRTYEDFGKEATVG</sequence>
<organism evidence="1 2">
    <name type="scientific">Pseudomonas syringae pv. castaneae</name>
    <dbReference type="NCBI Taxonomy" id="264450"/>
    <lineage>
        <taxon>Bacteria</taxon>
        <taxon>Pseudomonadati</taxon>
        <taxon>Pseudomonadota</taxon>
        <taxon>Gammaproteobacteria</taxon>
        <taxon>Pseudomonadales</taxon>
        <taxon>Pseudomonadaceae</taxon>
        <taxon>Pseudomonas</taxon>
        <taxon>Pseudomonas syringae</taxon>
    </lineage>
</organism>
<dbReference type="PATRIC" id="fig|264450.4.peg.96"/>
<reference evidence="1 2" key="1">
    <citation type="submission" date="2015-09" db="EMBL/GenBank/DDBJ databases">
        <title>Genome announcement of multiple Pseudomonas syringae strains.</title>
        <authorList>
            <person name="Thakur S."/>
            <person name="Wang P.W."/>
            <person name="Gong Y."/>
            <person name="Weir B.S."/>
            <person name="Guttman D.S."/>
        </authorList>
    </citation>
    <scope>NUCLEOTIDE SEQUENCE [LARGE SCALE GENOMIC DNA]</scope>
    <source>
        <strain evidence="1 2">ICMP9419</strain>
    </source>
</reference>
<dbReference type="AlphaFoldDB" id="A0A0P9NFK5"/>